<protein>
    <submittedName>
        <fullName evidence="2">Uncharacterized protein</fullName>
    </submittedName>
</protein>
<dbReference type="EMBL" id="LN731745">
    <property type="protein sequence ID" value="CEP14843.1"/>
    <property type="molecule type" value="Genomic_DNA"/>
</dbReference>
<dbReference type="Proteomes" id="UP000054107">
    <property type="component" value="Unassembled WGS sequence"/>
</dbReference>
<keyword evidence="3" id="KW-1185">Reference proteome</keyword>
<feature type="region of interest" description="Disordered" evidence="1">
    <location>
        <begin position="262"/>
        <end position="348"/>
    </location>
</feature>
<evidence type="ECO:0000313" key="3">
    <source>
        <dbReference type="Proteomes" id="UP000054107"/>
    </source>
</evidence>
<feature type="compositionally biased region" description="Basic and acidic residues" evidence="1">
    <location>
        <begin position="316"/>
        <end position="331"/>
    </location>
</feature>
<proteinExistence type="predicted"/>
<reference evidence="2 3" key="1">
    <citation type="submission" date="2014-09" db="EMBL/GenBank/DDBJ databases">
        <authorList>
            <person name="Ellenberger Sabrina"/>
        </authorList>
    </citation>
    <scope>NUCLEOTIDE SEQUENCE [LARGE SCALE GENOMIC DNA]</scope>
    <source>
        <strain evidence="2 3">CBS 412.66</strain>
    </source>
</reference>
<feature type="compositionally biased region" description="Acidic residues" evidence="1">
    <location>
        <begin position="304"/>
        <end position="315"/>
    </location>
</feature>
<evidence type="ECO:0000256" key="1">
    <source>
        <dbReference type="SAM" id="MobiDB-lite"/>
    </source>
</evidence>
<accession>A0A0B7NIR1</accession>
<feature type="region of interest" description="Disordered" evidence="1">
    <location>
        <begin position="374"/>
        <end position="406"/>
    </location>
</feature>
<sequence>MSTNYVSSAAFYTNILKSLRAQGKAIKSMSDTLDLLVKLMLPLIPVTETRGTILAEAHTSVTTDGRTVAPVSNQDLFGERTIEVIKANRARNLLSNVETEKNANKQLLECLVRLYLNRTSRNSRQEDEFYAANDENDGFASAGGAEANLDFLGDNAVLVGQVYSVWQSFARSRVSEILSQRPQYNGLTWYQIRNQDPIYHVENELILEAEMREYELLLCVKRWGSHALLSEAFRNRSSYYKKKQHKKCQPAISSRQECNRLNDVLGEPSDDESSSMHLNSSPIEAGPFSSRRVPNLPMLSTFGEQDERDVESEEEQHEHHESYEPDRREEQCEAYDQAGEIESLEDHGYVGDCREVLDEEFPRLQQVKRKALSSIDINKRAKKRNVGKKAPSKVVPSSKRRTRSAK</sequence>
<organism evidence="2 3">
    <name type="scientific">Parasitella parasitica</name>
    <dbReference type="NCBI Taxonomy" id="35722"/>
    <lineage>
        <taxon>Eukaryota</taxon>
        <taxon>Fungi</taxon>
        <taxon>Fungi incertae sedis</taxon>
        <taxon>Mucoromycota</taxon>
        <taxon>Mucoromycotina</taxon>
        <taxon>Mucoromycetes</taxon>
        <taxon>Mucorales</taxon>
        <taxon>Mucorineae</taxon>
        <taxon>Mucoraceae</taxon>
        <taxon>Parasitella</taxon>
    </lineage>
</organism>
<name>A0A0B7NIR1_9FUNG</name>
<gene>
    <name evidence="2" type="primary">PARPA_09030.1 scaffold 35440</name>
</gene>
<dbReference type="AlphaFoldDB" id="A0A0B7NIR1"/>
<evidence type="ECO:0000313" key="2">
    <source>
        <dbReference type="EMBL" id="CEP14843.1"/>
    </source>
</evidence>
<feature type="compositionally biased region" description="Basic residues" evidence="1">
    <location>
        <begin position="380"/>
        <end position="391"/>
    </location>
</feature>